<accession>A0A373A1S9</accession>
<dbReference type="Proteomes" id="UP000263377">
    <property type="component" value="Unassembled WGS sequence"/>
</dbReference>
<dbReference type="EMBL" id="QVIG01000001">
    <property type="protein sequence ID" value="RGD61734.1"/>
    <property type="molecule type" value="Genomic_DNA"/>
</dbReference>
<evidence type="ECO:0008006" key="3">
    <source>
        <dbReference type="Google" id="ProtNLM"/>
    </source>
</evidence>
<dbReference type="RefSeq" id="WP_117489881.1">
    <property type="nucleotide sequence ID" value="NZ_QVIG01000001.1"/>
</dbReference>
<proteinExistence type="predicted"/>
<comment type="caution">
    <text evidence="1">The sequence shown here is derived from an EMBL/GenBank/DDBJ whole genome shotgun (WGS) entry which is preliminary data.</text>
</comment>
<evidence type="ECO:0000313" key="1">
    <source>
        <dbReference type="EMBL" id="RGD61734.1"/>
    </source>
</evidence>
<reference evidence="1 2" key="1">
    <citation type="submission" date="2018-08" db="EMBL/GenBank/DDBJ databases">
        <title>Diversity &amp; Physiological Properties of Lignin-Decomposing Actinobacteria from Soil.</title>
        <authorList>
            <person name="Roh S.G."/>
            <person name="Kim S.B."/>
        </authorList>
    </citation>
    <scope>NUCLEOTIDE SEQUENCE [LARGE SCALE GENOMIC DNA]</scope>
    <source>
        <strain evidence="1 2">MMS17-GH009</strain>
    </source>
</reference>
<organism evidence="1 2">
    <name type="scientific">Kitasatospora xanthocidica</name>
    <dbReference type="NCBI Taxonomy" id="83382"/>
    <lineage>
        <taxon>Bacteria</taxon>
        <taxon>Bacillati</taxon>
        <taxon>Actinomycetota</taxon>
        <taxon>Actinomycetes</taxon>
        <taxon>Kitasatosporales</taxon>
        <taxon>Streptomycetaceae</taxon>
        <taxon>Kitasatospora</taxon>
    </lineage>
</organism>
<sequence>MNNNRVPLGPWLGISWGADTPPALDRHILRARHVVAIGNRWMCLIEAAELAALADMPDAAFVLGSRRGYLSDSQVNQAFANALRERPEDVGFFGAPIVLSSRSPHWEPGWGGGSGLLGFAGVQCFDGFQRLVTMAHLARELPPGHLSRALLWVVVVTGEDVDRGRELCDEVAHHINRLEPQDNLVRCPDLLRVQAEFRQEGGFFDPRRGIVSGPHPVGFTPADVFRSLAALSLAPRPHLSNQLQTVEGLNGLWSDITGPAYRSLVHEGLHAISIQRAVEARGETQKVIARMLKRNSKGCWKLLEYAPELVTWTACRALPLETLHDGSRTSPNWTKLINGGLAAETERIAHLLVASYERLRGSEHKFKLVAHKLDLWLELADMVLGKA</sequence>
<dbReference type="AlphaFoldDB" id="A0A373A1S9"/>
<protein>
    <recommendedName>
        <fullName evidence="3">DUF262 domain-containing protein</fullName>
    </recommendedName>
</protein>
<keyword evidence="2" id="KW-1185">Reference proteome</keyword>
<gene>
    <name evidence="1" type="ORF">DR950_31880</name>
</gene>
<name>A0A373A1S9_9ACTN</name>
<evidence type="ECO:0000313" key="2">
    <source>
        <dbReference type="Proteomes" id="UP000263377"/>
    </source>
</evidence>